<accession>A0AB34I347</accession>
<reference evidence="1 2" key="1">
    <citation type="submission" date="2022-11" db="EMBL/GenBank/DDBJ databases">
        <title>Whole genome sequence of Eschrichtius robustus ER-17-0199.</title>
        <authorList>
            <person name="Bruniche-Olsen A."/>
            <person name="Black A.N."/>
            <person name="Fields C.J."/>
            <person name="Walden K."/>
            <person name="Dewoody J.A."/>
        </authorList>
    </citation>
    <scope>NUCLEOTIDE SEQUENCE [LARGE SCALE GENOMIC DNA]</scope>
    <source>
        <strain evidence="1">ER-17-0199</strain>
        <tissue evidence="1">Blubber</tissue>
    </source>
</reference>
<name>A0AB34I347_ESCRO</name>
<keyword evidence="2" id="KW-1185">Reference proteome</keyword>
<comment type="caution">
    <text evidence="1">The sequence shown here is derived from an EMBL/GenBank/DDBJ whole genome shotgun (WGS) entry which is preliminary data.</text>
</comment>
<dbReference type="EMBL" id="JAIQCJ010000135">
    <property type="protein sequence ID" value="KAJ8797904.1"/>
    <property type="molecule type" value="Genomic_DNA"/>
</dbReference>
<evidence type="ECO:0000313" key="2">
    <source>
        <dbReference type="Proteomes" id="UP001159641"/>
    </source>
</evidence>
<organism evidence="1 2">
    <name type="scientific">Eschrichtius robustus</name>
    <name type="common">California gray whale</name>
    <name type="synonym">Eschrichtius gibbosus</name>
    <dbReference type="NCBI Taxonomy" id="9764"/>
    <lineage>
        <taxon>Eukaryota</taxon>
        <taxon>Metazoa</taxon>
        <taxon>Chordata</taxon>
        <taxon>Craniata</taxon>
        <taxon>Vertebrata</taxon>
        <taxon>Euteleostomi</taxon>
        <taxon>Mammalia</taxon>
        <taxon>Eutheria</taxon>
        <taxon>Laurasiatheria</taxon>
        <taxon>Artiodactyla</taxon>
        <taxon>Whippomorpha</taxon>
        <taxon>Cetacea</taxon>
        <taxon>Mysticeti</taxon>
        <taxon>Eschrichtiidae</taxon>
        <taxon>Eschrichtius</taxon>
    </lineage>
</organism>
<dbReference type="Proteomes" id="UP001159641">
    <property type="component" value="Unassembled WGS sequence"/>
</dbReference>
<proteinExistence type="predicted"/>
<dbReference type="AlphaFoldDB" id="A0AB34I347"/>
<evidence type="ECO:0000313" key="1">
    <source>
        <dbReference type="EMBL" id="KAJ8797904.1"/>
    </source>
</evidence>
<protein>
    <submittedName>
        <fullName evidence="1">Uncharacterized protein</fullName>
    </submittedName>
</protein>
<gene>
    <name evidence="1" type="ORF">J1605_016955</name>
</gene>
<sequence>MSIVFSGCIPVAASVRASQLSMAEGRKKENEKKGMLPVTLVTACDENERVGSGVGRATPCEFLGLLPASVEAQQVPVTYSRRESCIQSASTWQQVSGLQTFACLRARKKLNERKRMLPANLVTACDENERVGSGAGRATPCEALGLLPVSVDAQQVPVNYPRRGSHLSVWAKDPVLVQSSCGQPFILRAMLSQTAPGASTWQRMCGLHTFAWLSAGKCTNEKKVTLPATLVTDGDENQRLGSGAGSAVPCEALGLLALSVEAQQFPLTYSRSGFQLSV</sequence>